<dbReference type="RefSeq" id="WP_207341542.1">
    <property type="nucleotide sequence ID" value="NZ_CP074405.1"/>
</dbReference>
<organism evidence="2 3">
    <name type="scientific">Cellulomonas wangleii</name>
    <dbReference type="NCBI Taxonomy" id="2816956"/>
    <lineage>
        <taxon>Bacteria</taxon>
        <taxon>Bacillati</taxon>
        <taxon>Actinomycetota</taxon>
        <taxon>Actinomycetes</taxon>
        <taxon>Micrococcales</taxon>
        <taxon>Cellulomonadaceae</taxon>
        <taxon>Cellulomonas</taxon>
    </lineage>
</organism>
<evidence type="ECO:0000256" key="1">
    <source>
        <dbReference type="SAM" id="Phobius"/>
    </source>
</evidence>
<accession>A0ABX8D9S6</accession>
<dbReference type="Proteomes" id="UP000677804">
    <property type="component" value="Chromosome"/>
</dbReference>
<feature type="transmembrane region" description="Helical" evidence="1">
    <location>
        <begin position="96"/>
        <end position="113"/>
    </location>
</feature>
<name>A0ABX8D9S6_9CELL</name>
<feature type="transmembrane region" description="Helical" evidence="1">
    <location>
        <begin position="46"/>
        <end position="66"/>
    </location>
</feature>
<feature type="transmembrane region" description="Helical" evidence="1">
    <location>
        <begin position="71"/>
        <end position="90"/>
    </location>
</feature>
<keyword evidence="1" id="KW-1133">Transmembrane helix</keyword>
<keyword evidence="1" id="KW-0812">Transmembrane</keyword>
<keyword evidence="3" id="KW-1185">Reference proteome</keyword>
<evidence type="ECO:0000313" key="2">
    <source>
        <dbReference type="EMBL" id="QVI63221.1"/>
    </source>
</evidence>
<evidence type="ECO:0008006" key="4">
    <source>
        <dbReference type="Google" id="ProtNLM"/>
    </source>
</evidence>
<keyword evidence="1" id="KW-0472">Membrane</keyword>
<proteinExistence type="predicted"/>
<sequence>MTGPSGGVSVWRVLGCALVGAPAMPALGAAISGEWHVAGAGAPVDLSLAASVVLLVVAVGLAVGVYAWSVVACWAVVVAGVLVTLTGVFARNPLIPWWYGAVYVLVGLSGLLLRSPGGQPLRAPSAPSADRPDPRP</sequence>
<reference evidence="2 3" key="1">
    <citation type="submission" date="2021-05" db="EMBL/GenBank/DDBJ databases">
        <title>Novel species in genus Cellulomonas.</title>
        <authorList>
            <person name="Zhang G."/>
        </authorList>
    </citation>
    <scope>NUCLEOTIDE SEQUENCE [LARGE SCALE GENOMIC DNA]</scope>
    <source>
        <strain evidence="3">zg-ZUI222</strain>
    </source>
</reference>
<protein>
    <recommendedName>
        <fullName evidence="4">Tryptophan-rich sensory protein</fullName>
    </recommendedName>
</protein>
<gene>
    <name evidence="2" type="ORF">KG103_04795</name>
</gene>
<evidence type="ECO:0000313" key="3">
    <source>
        <dbReference type="Proteomes" id="UP000677804"/>
    </source>
</evidence>
<dbReference type="EMBL" id="CP074405">
    <property type="protein sequence ID" value="QVI63221.1"/>
    <property type="molecule type" value="Genomic_DNA"/>
</dbReference>